<reference evidence="3" key="1">
    <citation type="journal article" date="2019" name="Int. J. Syst. Evol. Microbiol.">
        <title>The Global Catalogue of Microorganisms (GCM) 10K type strain sequencing project: providing services to taxonomists for standard genome sequencing and annotation.</title>
        <authorList>
            <consortium name="The Broad Institute Genomics Platform"/>
            <consortium name="The Broad Institute Genome Sequencing Center for Infectious Disease"/>
            <person name="Wu L."/>
            <person name="Ma J."/>
        </authorList>
    </citation>
    <scope>NUCLEOTIDE SEQUENCE [LARGE SCALE GENOMIC DNA]</scope>
    <source>
        <strain evidence="3">CCUG 59189</strain>
    </source>
</reference>
<evidence type="ECO:0008006" key="4">
    <source>
        <dbReference type="Google" id="ProtNLM"/>
    </source>
</evidence>
<feature type="region of interest" description="Disordered" evidence="1">
    <location>
        <begin position="25"/>
        <end position="44"/>
    </location>
</feature>
<accession>A0ABW3RVS8</accession>
<feature type="compositionally biased region" description="Basic and acidic residues" evidence="1">
    <location>
        <begin position="33"/>
        <end position="42"/>
    </location>
</feature>
<name>A0ABW3RVS8_9BACL</name>
<evidence type="ECO:0000256" key="1">
    <source>
        <dbReference type="SAM" id="MobiDB-lite"/>
    </source>
</evidence>
<dbReference type="Proteomes" id="UP001597262">
    <property type="component" value="Unassembled WGS sequence"/>
</dbReference>
<proteinExistence type="predicted"/>
<gene>
    <name evidence="2" type="ORF">ACFQ3W_06745</name>
</gene>
<sequence>MKKVLITLIVFSLLFTGCTTKHNSISTSATTTKQDEQKDSKPSQENILYTNKKLGFSLKIPSSWRDSYSIVKSDDGTGIDFYFIGKSKTSQAEFEDSPSVKGLYLFSIATEASIQDSEDSVDSILDVGTAHGTKYISYTGTDCSICILKDEETEADSKELDLLKADWQKVSTMLDEKETVLKTFQSVD</sequence>
<keyword evidence="3" id="KW-1185">Reference proteome</keyword>
<evidence type="ECO:0000313" key="2">
    <source>
        <dbReference type="EMBL" id="MFD1176006.1"/>
    </source>
</evidence>
<evidence type="ECO:0000313" key="3">
    <source>
        <dbReference type="Proteomes" id="UP001597262"/>
    </source>
</evidence>
<dbReference type="EMBL" id="JBHTLM010000003">
    <property type="protein sequence ID" value="MFD1176006.1"/>
    <property type="molecule type" value="Genomic_DNA"/>
</dbReference>
<dbReference type="PROSITE" id="PS51257">
    <property type="entry name" value="PROKAR_LIPOPROTEIN"/>
    <property type="match status" value="1"/>
</dbReference>
<comment type="caution">
    <text evidence="2">The sequence shown here is derived from an EMBL/GenBank/DDBJ whole genome shotgun (WGS) entry which is preliminary data.</text>
</comment>
<protein>
    <recommendedName>
        <fullName evidence="4">Lipoprotein</fullName>
    </recommendedName>
</protein>
<organism evidence="2 3">
    <name type="scientific">Paenibacillus puldeungensis</name>
    <dbReference type="NCBI Taxonomy" id="696536"/>
    <lineage>
        <taxon>Bacteria</taxon>
        <taxon>Bacillati</taxon>
        <taxon>Bacillota</taxon>
        <taxon>Bacilli</taxon>
        <taxon>Bacillales</taxon>
        <taxon>Paenibacillaceae</taxon>
        <taxon>Paenibacillus</taxon>
    </lineage>
</organism>